<keyword evidence="1" id="KW-1133">Transmembrane helix</keyword>
<protein>
    <submittedName>
        <fullName evidence="3">M28 family peptidase</fullName>
    </submittedName>
</protein>
<dbReference type="Pfam" id="PF04389">
    <property type="entry name" value="Peptidase_M28"/>
    <property type="match status" value="1"/>
</dbReference>
<dbReference type="EMBL" id="JAAVJL010000003">
    <property type="protein sequence ID" value="NMF60325.1"/>
    <property type="molecule type" value="Genomic_DNA"/>
</dbReference>
<dbReference type="Proteomes" id="UP000738376">
    <property type="component" value="Unassembled WGS sequence"/>
</dbReference>
<evidence type="ECO:0000313" key="3">
    <source>
        <dbReference type="EMBL" id="NMF60325.1"/>
    </source>
</evidence>
<name>A0ABX1LXS4_9CYAN</name>
<evidence type="ECO:0000256" key="1">
    <source>
        <dbReference type="SAM" id="Phobius"/>
    </source>
</evidence>
<feature type="domain" description="Peptidase M28" evidence="2">
    <location>
        <begin position="127"/>
        <end position="339"/>
    </location>
</feature>
<dbReference type="RefSeq" id="WP_169365295.1">
    <property type="nucleotide sequence ID" value="NZ_JAAVJL010000003.1"/>
</dbReference>
<dbReference type="SUPFAM" id="SSF53187">
    <property type="entry name" value="Zn-dependent exopeptidases"/>
    <property type="match status" value="1"/>
</dbReference>
<dbReference type="PANTHER" id="PTHR12147:SF26">
    <property type="entry name" value="PEPTIDASE M28 DOMAIN-CONTAINING PROTEIN"/>
    <property type="match status" value="1"/>
</dbReference>
<proteinExistence type="predicted"/>
<keyword evidence="1" id="KW-0472">Membrane</keyword>
<comment type="caution">
    <text evidence="3">The sequence shown here is derived from an EMBL/GenBank/DDBJ whole genome shotgun (WGS) entry which is preliminary data.</text>
</comment>
<dbReference type="InterPro" id="IPR045175">
    <property type="entry name" value="M28_fam"/>
</dbReference>
<gene>
    <name evidence="3" type="ORF">HC246_20410</name>
</gene>
<sequence length="346" mass="39006">MYQPSNKRRLKFQIVSKSALIRLTILCGILLVLSIWGWFTMFAMPAQSYRGQFTTLNNEEIALQALLKQDIQKIASEIGARNSGQYAKLNATKAFLEEAFTKAGYQPKSIEYKIQGKPYYNLEVEKIGTDQPQEIVVVGGHYDTAFNSQGANDNATGAAATLELARIFATKPTKRTIRFVEFTNEEPPYFWTKDMGSLVYAKQLHEQGENIVAMLSLETMGYFSDIEKSQKYPFPIGLLYPNQGNFIGFIGNIQSGDLVRKAIASFRNHAQFPSEGASLPDWIPGIGWSDHWSFWQQGYPAIMVTDTATYRYPHYHTEQDTFDKIDFGKLTRVVTGLAEVIADLAN</sequence>
<dbReference type="Gene3D" id="3.40.630.10">
    <property type="entry name" value="Zn peptidases"/>
    <property type="match status" value="1"/>
</dbReference>
<reference evidence="3 4" key="1">
    <citation type="submission" date="2020-03" db="EMBL/GenBank/DDBJ databases">
        <title>Draft Genome Sequence of 2-Methylisoborneol Producing Pseudanabaena yagii Strain GIHE-NHR1 Isolated from North Han River in South Korea.</title>
        <authorList>
            <person name="Jeong J."/>
        </authorList>
    </citation>
    <scope>NUCLEOTIDE SEQUENCE [LARGE SCALE GENOMIC DNA]</scope>
    <source>
        <strain evidence="3 4">GIHE-NHR1</strain>
    </source>
</reference>
<evidence type="ECO:0000313" key="4">
    <source>
        <dbReference type="Proteomes" id="UP000738376"/>
    </source>
</evidence>
<evidence type="ECO:0000259" key="2">
    <source>
        <dbReference type="Pfam" id="PF04389"/>
    </source>
</evidence>
<keyword evidence="4" id="KW-1185">Reference proteome</keyword>
<dbReference type="InterPro" id="IPR007484">
    <property type="entry name" value="Peptidase_M28"/>
</dbReference>
<dbReference type="PANTHER" id="PTHR12147">
    <property type="entry name" value="METALLOPEPTIDASE M28 FAMILY MEMBER"/>
    <property type="match status" value="1"/>
</dbReference>
<keyword evidence="1" id="KW-0812">Transmembrane</keyword>
<feature type="transmembrane region" description="Helical" evidence="1">
    <location>
        <begin position="20"/>
        <end position="39"/>
    </location>
</feature>
<organism evidence="3 4">
    <name type="scientific">Pseudanabaena yagii GIHE-NHR1</name>
    <dbReference type="NCBI Taxonomy" id="2722753"/>
    <lineage>
        <taxon>Bacteria</taxon>
        <taxon>Bacillati</taxon>
        <taxon>Cyanobacteriota</taxon>
        <taxon>Cyanophyceae</taxon>
        <taxon>Pseudanabaenales</taxon>
        <taxon>Pseudanabaenaceae</taxon>
        <taxon>Pseudanabaena</taxon>
        <taxon>Pseudanabaena yagii</taxon>
    </lineage>
</organism>
<accession>A0ABX1LXS4</accession>